<dbReference type="Gene3D" id="1.10.287.130">
    <property type="match status" value="1"/>
</dbReference>
<dbReference type="PROSITE" id="PS50885">
    <property type="entry name" value="HAMP"/>
    <property type="match status" value="1"/>
</dbReference>
<keyword evidence="10" id="KW-0067">ATP-binding</keyword>
<protein>
    <recommendedName>
        <fullName evidence="3">histidine kinase</fullName>
        <ecNumber evidence="3">2.7.13.3</ecNumber>
    </recommendedName>
</protein>
<keyword evidence="11 14" id="KW-1133">Transmembrane helix</keyword>
<evidence type="ECO:0000256" key="11">
    <source>
        <dbReference type="ARBA" id="ARBA00022989"/>
    </source>
</evidence>
<dbReference type="KEGG" id="cpas:Clopa_4426"/>
<feature type="domain" description="Histidine kinase" evidence="15">
    <location>
        <begin position="264"/>
        <end position="484"/>
    </location>
</feature>
<evidence type="ECO:0000256" key="10">
    <source>
        <dbReference type="ARBA" id="ARBA00022840"/>
    </source>
</evidence>
<dbReference type="CDD" id="cd00075">
    <property type="entry name" value="HATPase"/>
    <property type="match status" value="1"/>
</dbReference>
<dbReference type="Pfam" id="PF00512">
    <property type="entry name" value="HisKA"/>
    <property type="match status" value="1"/>
</dbReference>
<dbReference type="GO" id="GO:0005524">
    <property type="term" value="F:ATP binding"/>
    <property type="evidence" value="ECO:0007669"/>
    <property type="project" value="UniProtKB-KW"/>
</dbReference>
<dbReference type="GO" id="GO:0000155">
    <property type="term" value="F:phosphorelay sensor kinase activity"/>
    <property type="evidence" value="ECO:0007669"/>
    <property type="project" value="InterPro"/>
</dbReference>
<comment type="subcellular location">
    <subcellularLocation>
        <location evidence="2">Cell membrane</location>
        <topology evidence="2">Multi-pass membrane protein</topology>
    </subcellularLocation>
</comment>
<dbReference type="InterPro" id="IPR036097">
    <property type="entry name" value="HisK_dim/P_sf"/>
</dbReference>
<dbReference type="STRING" id="86416.Clopa_4426"/>
<name>R4K9A6_CLOPA</name>
<gene>
    <name evidence="17" type="ORF">Clopa_4426</name>
</gene>
<keyword evidence="8" id="KW-0547">Nucleotide-binding</keyword>
<accession>R4K9A6</accession>
<keyword evidence="13 14" id="KW-0472">Membrane</keyword>
<evidence type="ECO:0000256" key="14">
    <source>
        <dbReference type="SAM" id="Phobius"/>
    </source>
</evidence>
<feature type="domain" description="HAMP" evidence="16">
    <location>
        <begin position="197"/>
        <end position="249"/>
    </location>
</feature>
<dbReference type="Pfam" id="PF00672">
    <property type="entry name" value="HAMP"/>
    <property type="match status" value="1"/>
</dbReference>
<keyword evidence="5" id="KW-0597">Phosphoprotein</keyword>
<dbReference type="PRINTS" id="PR00344">
    <property type="entry name" value="BCTRLSENSOR"/>
</dbReference>
<dbReference type="PANTHER" id="PTHR45528:SF1">
    <property type="entry name" value="SENSOR HISTIDINE KINASE CPXA"/>
    <property type="match status" value="1"/>
</dbReference>
<keyword evidence="12" id="KW-0902">Two-component regulatory system</keyword>
<dbReference type="OrthoDB" id="335833at2"/>
<dbReference type="InterPro" id="IPR005467">
    <property type="entry name" value="His_kinase_dom"/>
</dbReference>
<sequence length="494" mass="57208">MSIRRKLTISYIAMLLIPIISFIVVTFFTGTIFKNRLGNAYNVSLGEAPIENIIEKDSRAIDNIKDYILKNNKDLLKDEFFSEQEKYLNKHTGVIVRKNDEFIYISPSLKNNFTYNLLPQFGKNTNNSKIDFLKQNKFVILKQYDFYMEDESKISIFLVLNTTSSESIFYEFIAVEIGILIAILIITNGMLTFFMSKSIVKPLEKLKNGAVLIKNGNLDFKLSSSENDEIGQLSRVFEEMRFKLKESLELQLQYENNRKELISNISHDLKTPVTAIKAYTEGIRDGIADTPEKMERYVNTIYRKAVDMDRLIDELFLFSKLDLKKIPFNFEKVELSDYLNDCIEELRFDLEKKNINITFVNELKEASYVIADREKLKRVIMNIVENSVKYINKAVGKIDIRINENHEYVYVSFKDNGMGISKKSLQYIFDRFYRADSSRNSNTGGSGLGLAISKKIIEEHGGKIWAESDENSGTDIIFTLKKWRDDCIEKDINS</sequence>
<dbReference type="GO" id="GO:0005886">
    <property type="term" value="C:plasma membrane"/>
    <property type="evidence" value="ECO:0007669"/>
    <property type="project" value="UniProtKB-SubCell"/>
</dbReference>
<dbReference type="SMART" id="SM00388">
    <property type="entry name" value="HisKA"/>
    <property type="match status" value="1"/>
</dbReference>
<evidence type="ECO:0000256" key="2">
    <source>
        <dbReference type="ARBA" id="ARBA00004651"/>
    </source>
</evidence>
<dbReference type="eggNOG" id="COG5002">
    <property type="taxonomic scope" value="Bacteria"/>
</dbReference>
<organism evidence="17 18">
    <name type="scientific">Clostridium pasteurianum BC1</name>
    <dbReference type="NCBI Taxonomy" id="86416"/>
    <lineage>
        <taxon>Bacteria</taxon>
        <taxon>Bacillati</taxon>
        <taxon>Bacillota</taxon>
        <taxon>Clostridia</taxon>
        <taxon>Eubacteriales</taxon>
        <taxon>Clostridiaceae</taxon>
        <taxon>Clostridium</taxon>
    </lineage>
</organism>
<feature type="transmembrane region" description="Helical" evidence="14">
    <location>
        <begin position="168"/>
        <end position="195"/>
    </location>
</feature>
<dbReference type="PROSITE" id="PS50109">
    <property type="entry name" value="HIS_KIN"/>
    <property type="match status" value="1"/>
</dbReference>
<keyword evidence="9 17" id="KW-0418">Kinase</keyword>
<dbReference type="EC" id="2.7.13.3" evidence="3"/>
<evidence type="ECO:0000256" key="7">
    <source>
        <dbReference type="ARBA" id="ARBA00022692"/>
    </source>
</evidence>
<dbReference type="SUPFAM" id="SSF47384">
    <property type="entry name" value="Homodimeric domain of signal transducing histidine kinase"/>
    <property type="match status" value="1"/>
</dbReference>
<dbReference type="Gene3D" id="6.10.340.10">
    <property type="match status" value="1"/>
</dbReference>
<dbReference type="InterPro" id="IPR003661">
    <property type="entry name" value="HisK_dim/P_dom"/>
</dbReference>
<dbReference type="CDD" id="cd06225">
    <property type="entry name" value="HAMP"/>
    <property type="match status" value="1"/>
</dbReference>
<keyword evidence="7 14" id="KW-0812">Transmembrane</keyword>
<dbReference type="InterPro" id="IPR050398">
    <property type="entry name" value="HssS/ArlS-like"/>
</dbReference>
<dbReference type="Pfam" id="PF02518">
    <property type="entry name" value="HATPase_c"/>
    <property type="match status" value="1"/>
</dbReference>
<dbReference type="FunFam" id="1.10.287.130:FF:000001">
    <property type="entry name" value="Two-component sensor histidine kinase"/>
    <property type="match status" value="1"/>
</dbReference>
<evidence type="ECO:0000256" key="9">
    <source>
        <dbReference type="ARBA" id="ARBA00022777"/>
    </source>
</evidence>
<evidence type="ECO:0000259" key="16">
    <source>
        <dbReference type="PROSITE" id="PS50885"/>
    </source>
</evidence>
<evidence type="ECO:0000256" key="3">
    <source>
        <dbReference type="ARBA" id="ARBA00012438"/>
    </source>
</evidence>
<dbReference type="InterPro" id="IPR036890">
    <property type="entry name" value="HATPase_C_sf"/>
</dbReference>
<dbReference type="InterPro" id="IPR004358">
    <property type="entry name" value="Sig_transdc_His_kin-like_C"/>
</dbReference>
<evidence type="ECO:0000256" key="5">
    <source>
        <dbReference type="ARBA" id="ARBA00022553"/>
    </source>
</evidence>
<keyword evidence="6" id="KW-0808">Transferase</keyword>
<dbReference type="PATRIC" id="fig|86416.3.peg.4432"/>
<reference evidence="17 18" key="1">
    <citation type="submission" date="2012-01" db="EMBL/GenBank/DDBJ databases">
        <title>Complete sequence of chromosome of Clostridium pasteurianum BC1.</title>
        <authorList>
            <consortium name="US DOE Joint Genome Institute"/>
            <person name="Lucas S."/>
            <person name="Han J."/>
            <person name="Lapidus A."/>
            <person name="Cheng J.-F."/>
            <person name="Goodwin L."/>
            <person name="Pitluck S."/>
            <person name="Peters L."/>
            <person name="Mikhailova N."/>
            <person name="Teshima H."/>
            <person name="Detter J.C."/>
            <person name="Han C."/>
            <person name="Tapia R."/>
            <person name="Land M."/>
            <person name="Hauser L."/>
            <person name="Kyrpides N."/>
            <person name="Ivanova N."/>
            <person name="Pagani I."/>
            <person name="Dunn J."/>
            <person name="Taghavi S."/>
            <person name="Francis A."/>
            <person name="van der Lelie D."/>
            <person name="Woyke T."/>
        </authorList>
    </citation>
    <scope>NUCLEOTIDE SEQUENCE [LARGE SCALE GENOMIC DNA]</scope>
    <source>
        <strain evidence="17 18">BC1</strain>
    </source>
</reference>
<keyword evidence="18" id="KW-1185">Reference proteome</keyword>
<dbReference type="SUPFAM" id="SSF158472">
    <property type="entry name" value="HAMP domain-like"/>
    <property type="match status" value="1"/>
</dbReference>
<evidence type="ECO:0000259" key="15">
    <source>
        <dbReference type="PROSITE" id="PS50109"/>
    </source>
</evidence>
<feature type="transmembrane region" description="Helical" evidence="14">
    <location>
        <begin position="12"/>
        <end position="33"/>
    </location>
</feature>
<evidence type="ECO:0000256" key="13">
    <source>
        <dbReference type="ARBA" id="ARBA00023136"/>
    </source>
</evidence>
<keyword evidence="4" id="KW-1003">Cell membrane</keyword>
<dbReference type="InterPro" id="IPR003594">
    <property type="entry name" value="HATPase_dom"/>
</dbReference>
<evidence type="ECO:0000256" key="4">
    <source>
        <dbReference type="ARBA" id="ARBA00022475"/>
    </source>
</evidence>
<dbReference type="SMART" id="SM00304">
    <property type="entry name" value="HAMP"/>
    <property type="match status" value="1"/>
</dbReference>
<dbReference type="RefSeq" id="WP_015617409.1">
    <property type="nucleotide sequence ID" value="NC_021182.1"/>
</dbReference>
<evidence type="ECO:0000256" key="8">
    <source>
        <dbReference type="ARBA" id="ARBA00022741"/>
    </source>
</evidence>
<comment type="catalytic activity">
    <reaction evidence="1">
        <text>ATP + protein L-histidine = ADP + protein N-phospho-L-histidine.</text>
        <dbReference type="EC" id="2.7.13.3"/>
    </reaction>
</comment>
<dbReference type="CDD" id="cd00082">
    <property type="entry name" value="HisKA"/>
    <property type="match status" value="1"/>
</dbReference>
<evidence type="ECO:0000313" key="17">
    <source>
        <dbReference type="EMBL" id="AGK99138.1"/>
    </source>
</evidence>
<dbReference type="FunFam" id="3.30.565.10:FF:000006">
    <property type="entry name" value="Sensor histidine kinase WalK"/>
    <property type="match status" value="1"/>
</dbReference>
<dbReference type="HOGENOM" id="CLU_000445_89_6_9"/>
<dbReference type="InterPro" id="IPR003660">
    <property type="entry name" value="HAMP_dom"/>
</dbReference>
<evidence type="ECO:0000313" key="18">
    <source>
        <dbReference type="Proteomes" id="UP000013523"/>
    </source>
</evidence>
<evidence type="ECO:0000256" key="12">
    <source>
        <dbReference type="ARBA" id="ARBA00023012"/>
    </source>
</evidence>
<dbReference type="PANTHER" id="PTHR45528">
    <property type="entry name" value="SENSOR HISTIDINE KINASE CPXA"/>
    <property type="match status" value="1"/>
</dbReference>
<dbReference type="AlphaFoldDB" id="R4K9A6"/>
<dbReference type="EMBL" id="CP003261">
    <property type="protein sequence ID" value="AGK99138.1"/>
    <property type="molecule type" value="Genomic_DNA"/>
</dbReference>
<dbReference type="Proteomes" id="UP000013523">
    <property type="component" value="Chromosome"/>
</dbReference>
<dbReference type="SMART" id="SM00387">
    <property type="entry name" value="HATPase_c"/>
    <property type="match status" value="1"/>
</dbReference>
<evidence type="ECO:0000256" key="6">
    <source>
        <dbReference type="ARBA" id="ARBA00022679"/>
    </source>
</evidence>
<dbReference type="Gene3D" id="3.30.565.10">
    <property type="entry name" value="Histidine kinase-like ATPase, C-terminal domain"/>
    <property type="match status" value="1"/>
</dbReference>
<proteinExistence type="predicted"/>
<dbReference type="SUPFAM" id="SSF55874">
    <property type="entry name" value="ATPase domain of HSP90 chaperone/DNA topoisomerase II/histidine kinase"/>
    <property type="match status" value="1"/>
</dbReference>
<evidence type="ECO:0000256" key="1">
    <source>
        <dbReference type="ARBA" id="ARBA00000085"/>
    </source>
</evidence>